<dbReference type="SUPFAM" id="SSF52129">
    <property type="entry name" value="Caspase-like"/>
    <property type="match status" value="1"/>
</dbReference>
<proteinExistence type="inferred from homology"/>
<dbReference type="InterPro" id="IPR002138">
    <property type="entry name" value="Pept_C14_p10"/>
</dbReference>
<dbReference type="InterPro" id="IPR052039">
    <property type="entry name" value="Caspase-related_regulators"/>
</dbReference>
<comment type="similarity">
    <text evidence="1 2">Belongs to the peptidase C14A family.</text>
</comment>
<dbReference type="InterPro" id="IPR015917">
    <property type="entry name" value="Pept_C14A"/>
</dbReference>
<dbReference type="PANTHER" id="PTHR22576">
    <property type="entry name" value="MUCOSA ASSOCIATED LYMPHOID TISSUE LYMPHOMA TRANSLOCATION PROTEIN 1/PARACASPASE"/>
    <property type="match status" value="1"/>
</dbReference>
<dbReference type="EMBL" id="GDRN01080141">
    <property type="protein sequence ID" value="JAI62281.1"/>
    <property type="molecule type" value="Transcribed_RNA"/>
</dbReference>
<dbReference type="GO" id="GO:0004197">
    <property type="term" value="F:cysteine-type endopeptidase activity"/>
    <property type="evidence" value="ECO:0007669"/>
    <property type="project" value="InterPro"/>
</dbReference>
<dbReference type="PRINTS" id="PR00376">
    <property type="entry name" value="IL1BCENZYME"/>
</dbReference>
<organism evidence="5">
    <name type="scientific">Scylla olivacea</name>
    <name type="common">Orange mud crab</name>
    <name type="synonym">Cancer olivacea</name>
    <dbReference type="NCBI Taxonomy" id="85551"/>
    <lineage>
        <taxon>Eukaryota</taxon>
        <taxon>Metazoa</taxon>
        <taxon>Ecdysozoa</taxon>
        <taxon>Arthropoda</taxon>
        <taxon>Crustacea</taxon>
        <taxon>Multicrustacea</taxon>
        <taxon>Malacostraca</taxon>
        <taxon>Eumalacostraca</taxon>
        <taxon>Eucarida</taxon>
        <taxon>Decapoda</taxon>
        <taxon>Pleocyemata</taxon>
        <taxon>Brachyura</taxon>
        <taxon>Eubrachyura</taxon>
        <taxon>Portunoidea</taxon>
        <taxon>Portunidae</taxon>
        <taxon>Portuninae</taxon>
        <taxon>Scylla</taxon>
    </lineage>
</organism>
<feature type="domain" description="Caspase family p10" evidence="3">
    <location>
        <begin position="163"/>
        <end position="238"/>
    </location>
</feature>
<dbReference type="InterPro" id="IPR011600">
    <property type="entry name" value="Pept_C14_caspase"/>
</dbReference>
<name>A0A0P4W9S1_SCYOL</name>
<dbReference type="PROSITE" id="PS50208">
    <property type="entry name" value="CASPASE_P20"/>
    <property type="match status" value="1"/>
</dbReference>
<dbReference type="GO" id="GO:0006508">
    <property type="term" value="P:proteolysis"/>
    <property type="evidence" value="ECO:0007669"/>
    <property type="project" value="InterPro"/>
</dbReference>
<evidence type="ECO:0000259" key="3">
    <source>
        <dbReference type="PROSITE" id="PS50207"/>
    </source>
</evidence>
<dbReference type="InterPro" id="IPR001309">
    <property type="entry name" value="Pept_C14_p20"/>
</dbReference>
<dbReference type="InterPro" id="IPR029030">
    <property type="entry name" value="Caspase-like_dom_sf"/>
</dbReference>
<dbReference type="AlphaFoldDB" id="A0A0P4W9S1"/>
<protein>
    <recommendedName>
        <fullName evidence="6">Caspase family p20 domain-containing protein</fullName>
    </recommendedName>
</protein>
<sequence length="245" mass="27839">MARGPDVYRMDAAPRGYVCILSYGSFHDRPDLHLEGSQTDAHNLANTFSKMGYRGHAHFSLTAGQTRQQLAKVRDMELLERAGCAVFIISSHGEPRRHFLTSDMQTIDIQWVLDFFKDSQCPYLKNKPKLFIWDLCRGHQEQECGRGKTHGELCGRVDEPLRDVMCLDSSSGGFTWHAFSEEGTPFIGALCSVLARHAATKELSELYREFLKEYATAAPDAVPQLTNYGFNKKFYFNPTKKFFHA</sequence>
<accession>A0A0P4W9S1</accession>
<reference evidence="5" key="1">
    <citation type="submission" date="2015-09" db="EMBL/GenBank/DDBJ databases">
        <title>Scylla olivacea transcriptome.</title>
        <authorList>
            <person name="Ikhwanuddin M."/>
        </authorList>
    </citation>
    <scope>NUCLEOTIDE SEQUENCE</scope>
</reference>
<dbReference type="PROSITE" id="PS50207">
    <property type="entry name" value="CASPASE_P10"/>
    <property type="match status" value="1"/>
</dbReference>
<feature type="domain" description="Caspase family p20" evidence="4">
    <location>
        <begin position="14"/>
        <end position="140"/>
    </location>
</feature>
<dbReference type="Pfam" id="PF00656">
    <property type="entry name" value="Peptidase_C14"/>
    <property type="match status" value="1"/>
</dbReference>
<evidence type="ECO:0000256" key="1">
    <source>
        <dbReference type="ARBA" id="ARBA00010134"/>
    </source>
</evidence>
<dbReference type="PANTHER" id="PTHR22576:SF41">
    <property type="entry name" value="CASPASE 14, APOPTOSIS-RELATED CYSTEINE PEPTIDASE"/>
    <property type="match status" value="1"/>
</dbReference>
<evidence type="ECO:0000256" key="2">
    <source>
        <dbReference type="RuleBase" id="RU003971"/>
    </source>
</evidence>
<dbReference type="SMART" id="SM00115">
    <property type="entry name" value="CASc"/>
    <property type="match status" value="1"/>
</dbReference>
<dbReference type="Gene3D" id="3.40.50.1460">
    <property type="match status" value="1"/>
</dbReference>
<evidence type="ECO:0000313" key="5">
    <source>
        <dbReference type="EMBL" id="JAI62281.1"/>
    </source>
</evidence>
<evidence type="ECO:0008006" key="6">
    <source>
        <dbReference type="Google" id="ProtNLM"/>
    </source>
</evidence>
<evidence type="ECO:0000259" key="4">
    <source>
        <dbReference type="PROSITE" id="PS50208"/>
    </source>
</evidence>